<dbReference type="InterPro" id="IPR009721">
    <property type="entry name" value="O-acyltransferase_WSD1_C"/>
</dbReference>
<protein>
    <recommendedName>
        <fullName evidence="12">Diacylglycerol O-acyltransferase</fullName>
    </recommendedName>
</protein>
<evidence type="ECO:0000256" key="1">
    <source>
        <dbReference type="ARBA" id="ARBA00004771"/>
    </source>
</evidence>
<evidence type="ECO:0000256" key="4">
    <source>
        <dbReference type="ARBA" id="ARBA00023315"/>
    </source>
</evidence>
<accession>A0ABP1DQ31</accession>
<evidence type="ECO:0000256" key="3">
    <source>
        <dbReference type="ARBA" id="ARBA00022679"/>
    </source>
</evidence>
<feature type="domain" description="O-acyltransferase WSD1-like N-terminal" evidence="8">
    <location>
        <begin position="2"/>
        <end position="108"/>
    </location>
</feature>
<evidence type="ECO:0000256" key="2">
    <source>
        <dbReference type="ARBA" id="ARBA00005189"/>
    </source>
</evidence>
<evidence type="ECO:0000256" key="5">
    <source>
        <dbReference type="ARBA" id="ARBA00024360"/>
    </source>
</evidence>
<feature type="domain" description="O-acyltransferase WSD1 C-terminal" evidence="9">
    <location>
        <begin position="394"/>
        <end position="476"/>
    </location>
</feature>
<dbReference type="InterPro" id="IPR004255">
    <property type="entry name" value="O-acyltransferase_WSD1_N"/>
</dbReference>
<gene>
    <name evidence="10" type="ORF">GFSPODELE1_LOCUS7588</name>
</gene>
<keyword evidence="11" id="KW-1185">Reference proteome</keyword>
<dbReference type="PANTHER" id="PTHR31650:SF1">
    <property type="entry name" value="WAX ESTER SYNTHASE_DIACYLGLYCEROL ACYLTRANSFERASE 4-RELATED"/>
    <property type="match status" value="1"/>
</dbReference>
<dbReference type="Pfam" id="PF06974">
    <property type="entry name" value="WS_DGAT_C"/>
    <property type="match status" value="1"/>
</dbReference>
<evidence type="ECO:0000259" key="9">
    <source>
        <dbReference type="Pfam" id="PF06974"/>
    </source>
</evidence>
<keyword evidence="3" id="KW-0808">Transferase</keyword>
<dbReference type="InterPro" id="IPR045034">
    <property type="entry name" value="O-acyltransferase_WSD1-like"/>
</dbReference>
<evidence type="ECO:0008006" key="12">
    <source>
        <dbReference type="Google" id="ProtNLM"/>
    </source>
</evidence>
<comment type="catalytic activity">
    <reaction evidence="7">
        <text>an acyl-CoA + a 1,2-diacyl-sn-glycerol = a triacyl-sn-glycerol + CoA</text>
        <dbReference type="Rhea" id="RHEA:10868"/>
        <dbReference type="ChEBI" id="CHEBI:17815"/>
        <dbReference type="ChEBI" id="CHEBI:57287"/>
        <dbReference type="ChEBI" id="CHEBI:58342"/>
        <dbReference type="ChEBI" id="CHEBI:64615"/>
        <dbReference type="EC" id="2.3.1.20"/>
    </reaction>
</comment>
<dbReference type="EMBL" id="OZ037948">
    <property type="protein sequence ID" value="CAL1709951.1"/>
    <property type="molecule type" value="Genomic_DNA"/>
</dbReference>
<comment type="catalytic activity">
    <reaction evidence="6">
        <text>a long chain fatty alcohol + a fatty acyl-CoA = a long-chain alcohol wax ester + CoA</text>
        <dbReference type="Rhea" id="RHEA:38443"/>
        <dbReference type="ChEBI" id="CHEBI:17135"/>
        <dbReference type="ChEBI" id="CHEBI:57287"/>
        <dbReference type="ChEBI" id="CHEBI:77636"/>
        <dbReference type="ChEBI" id="CHEBI:235323"/>
        <dbReference type="EC" id="2.3.1.75"/>
    </reaction>
</comment>
<comment type="similarity">
    <text evidence="5">In the N-terminal section; belongs to the long-chain O-acyltransferase family.</text>
</comment>
<comment type="pathway">
    <text evidence="2">Lipid metabolism.</text>
</comment>
<dbReference type="PANTHER" id="PTHR31650">
    <property type="entry name" value="O-ACYLTRANSFERASE (WSD1-LIKE) FAMILY PROTEIN"/>
    <property type="match status" value="1"/>
</dbReference>
<evidence type="ECO:0000256" key="7">
    <source>
        <dbReference type="ARBA" id="ARBA00048109"/>
    </source>
</evidence>
<comment type="pathway">
    <text evidence="1">Glycerolipid metabolism; triacylglycerol biosynthesis.</text>
</comment>
<evidence type="ECO:0000313" key="11">
    <source>
        <dbReference type="Proteomes" id="UP001497453"/>
    </source>
</evidence>
<keyword evidence="4" id="KW-0012">Acyltransferase</keyword>
<organism evidence="10 11">
    <name type="scientific">Somion occarium</name>
    <dbReference type="NCBI Taxonomy" id="3059160"/>
    <lineage>
        <taxon>Eukaryota</taxon>
        <taxon>Fungi</taxon>
        <taxon>Dikarya</taxon>
        <taxon>Basidiomycota</taxon>
        <taxon>Agaricomycotina</taxon>
        <taxon>Agaricomycetes</taxon>
        <taxon>Polyporales</taxon>
        <taxon>Cerrenaceae</taxon>
        <taxon>Somion</taxon>
    </lineage>
</organism>
<dbReference type="Pfam" id="PF03007">
    <property type="entry name" value="WS_DGAT_cat"/>
    <property type="match status" value="1"/>
</dbReference>
<proteinExistence type="inferred from homology"/>
<evidence type="ECO:0000259" key="8">
    <source>
        <dbReference type="Pfam" id="PF03007"/>
    </source>
</evidence>
<sequence>MLRRAMMRTDKKFPKYHQRLTSVGRKFHGTRFEDDPHFDMNNHLLMSRLPEPAGKRELDDSMGRFIAQDWNLTRPLWEMVILENYHDEDGGECAMVSRGHHTLADGQGFVLSQLYMTSYYEELTKAMNNGARTLHAARRGTLLPSKVHPILRPLDPYTDPLNVLIAPLVQIFLASLFWLTYAFSLPVSFFFSVYQALLQITMFILTCRRVEMLTAPQYGRRVHEREFSSSKVVDMNDIRLCQQAFSGLYPGSVVEKEKGRRDKVRHVTLNDVMCSVMADVLAEEVISKPQDTSISGRVRKMLAKYLPSPIGFFIPISIRNPGDWSLRNLSTGSMVYLYPMSPDTSIGPGTLYDHIHRCRSALSLLKHSLFPRILFYIMQVTGQVPTLWPVPFGLLDSSKNLVRKWVLVPLIEWSLRSFPVVLTNVPGPAKNTITLEGIEVMCWMALPSQSGTGTIGVGIISYAGGLCISVAADKVPASEGVTRRICERFERRFDCYVRCAKEVIEHRD</sequence>
<reference evidence="11" key="1">
    <citation type="submission" date="2024-04" db="EMBL/GenBank/DDBJ databases">
        <authorList>
            <person name="Shaw F."/>
            <person name="Minotto A."/>
        </authorList>
    </citation>
    <scope>NUCLEOTIDE SEQUENCE [LARGE SCALE GENOMIC DNA]</scope>
</reference>
<name>A0ABP1DQ31_9APHY</name>
<dbReference type="Proteomes" id="UP001497453">
    <property type="component" value="Chromosome 5"/>
</dbReference>
<evidence type="ECO:0000256" key="6">
    <source>
        <dbReference type="ARBA" id="ARBA00047604"/>
    </source>
</evidence>
<evidence type="ECO:0000313" key="10">
    <source>
        <dbReference type="EMBL" id="CAL1709951.1"/>
    </source>
</evidence>